<keyword evidence="1" id="KW-0812">Transmembrane</keyword>
<dbReference type="KEGG" id="fsa:C5Q98_03625"/>
<sequence length="383" mass="44254">MSNISIKRFNKSKVWKIACLILIAFILLLRFCFRNNSTAAEFYIRNIYPTITTIWRASNNIISFSISEIFVLLLPLLLMVLIVLSVIYLFRAESKKDFLIKYFKELASISLALVTFFISTFFLNFGLAYHRKSLADNLGYEVRAINVEQLARTTEVLVDELNAIATSVTRDDNDQFISDIELEELLKTVHLEYKNLAKLSDNDFLRNYLYHGAVRVKPVMLSHYWSYTSTTGMFIPFWMESNVNIDISPDELIFTALHEIAHSYGFARENEANFLAFLVGRSSESINIRYSALLSGFVYLSNALYTANYDLHQDVYSNLNEKVKSDLNRRNVYWKQFQGTVKKISNKANDIYLKSNAQESGIKSYGEVVDLIVAFYDKLEHEN</sequence>
<evidence type="ECO:0000256" key="1">
    <source>
        <dbReference type="SAM" id="Phobius"/>
    </source>
</evidence>
<organism evidence="2 3">
    <name type="scientific">Fastidiosipila sanguinis</name>
    <dbReference type="NCBI Taxonomy" id="236753"/>
    <lineage>
        <taxon>Bacteria</taxon>
        <taxon>Bacillati</taxon>
        <taxon>Bacillota</taxon>
        <taxon>Clostridia</taxon>
        <taxon>Eubacteriales</taxon>
        <taxon>Oscillospiraceae</taxon>
        <taxon>Fastidiosipila</taxon>
    </lineage>
</organism>
<dbReference type="RefSeq" id="WP_106012352.1">
    <property type="nucleotide sequence ID" value="NZ_CP027226.1"/>
</dbReference>
<gene>
    <name evidence="2" type="ORF">C5Q98_03625</name>
</gene>
<dbReference type="Pfam" id="PF12725">
    <property type="entry name" value="DUF3810"/>
    <property type="match status" value="1"/>
</dbReference>
<proteinExistence type="predicted"/>
<dbReference type="AlphaFoldDB" id="A0A2S0KMZ9"/>
<feature type="transmembrane region" description="Helical" evidence="1">
    <location>
        <begin position="69"/>
        <end position="90"/>
    </location>
</feature>
<name>A0A2S0KMZ9_9FIRM</name>
<evidence type="ECO:0008006" key="4">
    <source>
        <dbReference type="Google" id="ProtNLM"/>
    </source>
</evidence>
<dbReference type="InterPro" id="IPR024294">
    <property type="entry name" value="DUF3810"/>
</dbReference>
<accession>A0A2S0KMZ9</accession>
<keyword evidence="1" id="KW-0472">Membrane</keyword>
<feature type="transmembrane region" description="Helical" evidence="1">
    <location>
        <begin position="111"/>
        <end position="129"/>
    </location>
</feature>
<dbReference type="EMBL" id="CP027226">
    <property type="protein sequence ID" value="AVM42369.1"/>
    <property type="molecule type" value="Genomic_DNA"/>
</dbReference>
<protein>
    <recommendedName>
        <fullName evidence="4">DUF3810 domain-containing protein</fullName>
    </recommendedName>
</protein>
<keyword evidence="3" id="KW-1185">Reference proteome</keyword>
<reference evidence="3" key="1">
    <citation type="submission" date="2018-02" db="EMBL/GenBank/DDBJ databases">
        <authorList>
            <person name="Holder M.E."/>
            <person name="Ajami N.J."/>
            <person name="Petrosino J.F."/>
        </authorList>
    </citation>
    <scope>NUCLEOTIDE SEQUENCE [LARGE SCALE GENOMIC DNA]</scope>
    <source>
        <strain evidence="3">CCUG 47711</strain>
    </source>
</reference>
<evidence type="ECO:0000313" key="3">
    <source>
        <dbReference type="Proteomes" id="UP000237947"/>
    </source>
</evidence>
<dbReference type="OrthoDB" id="1048788at2"/>
<evidence type="ECO:0000313" key="2">
    <source>
        <dbReference type="EMBL" id="AVM42369.1"/>
    </source>
</evidence>
<dbReference type="Proteomes" id="UP000237947">
    <property type="component" value="Chromosome"/>
</dbReference>
<keyword evidence="1" id="KW-1133">Transmembrane helix</keyword>